<evidence type="ECO:0000256" key="2">
    <source>
        <dbReference type="ARBA" id="ARBA00022448"/>
    </source>
</evidence>
<feature type="transmembrane region" description="Helical" evidence="6">
    <location>
        <begin position="353"/>
        <end position="374"/>
    </location>
</feature>
<dbReference type="PANTHER" id="PTHR23501">
    <property type="entry name" value="MAJOR FACILITATOR SUPERFAMILY"/>
    <property type="match status" value="1"/>
</dbReference>
<feature type="transmembrane region" description="Helical" evidence="6">
    <location>
        <begin position="24"/>
        <end position="50"/>
    </location>
</feature>
<gene>
    <name evidence="8" type="ordered locus">Cgl2933</name>
</gene>
<dbReference type="PROSITE" id="PS50850">
    <property type="entry name" value="MFS"/>
    <property type="match status" value="1"/>
</dbReference>
<dbReference type="GO" id="GO:0022857">
    <property type="term" value="F:transmembrane transporter activity"/>
    <property type="evidence" value="ECO:0007669"/>
    <property type="project" value="InterPro"/>
</dbReference>
<dbReference type="eggNOG" id="COG2814">
    <property type="taxonomic scope" value="Bacteria"/>
</dbReference>
<evidence type="ECO:0000313" key="9">
    <source>
        <dbReference type="Proteomes" id="UP000000582"/>
    </source>
</evidence>
<feature type="transmembrane region" description="Helical" evidence="6">
    <location>
        <begin position="181"/>
        <end position="200"/>
    </location>
</feature>
<dbReference type="InterPro" id="IPR020846">
    <property type="entry name" value="MFS_dom"/>
</dbReference>
<feature type="transmembrane region" description="Helical" evidence="6">
    <location>
        <begin position="62"/>
        <end position="81"/>
    </location>
</feature>
<accession>Q8NLK9</accession>
<feature type="domain" description="Major facilitator superfamily (MFS) profile" evidence="7">
    <location>
        <begin position="27"/>
        <end position="492"/>
    </location>
</feature>
<sequence>MHKMCTIHIMSSSPPESATPQIKYGLLVVTLASAGITVSLAQTLVIPIIGRLPEIFNTTAANASWIITVTLLVGAVATPVMGRLADMYGKKKMMLISLVPFILGSVICAVSVDLIPMIIGRGFQGLGSGLIPLGISLMHDLLPREKAGSAIALMSSSMGIGGALGLPLAAAIAQFASWRVLFWFTALVALTVGAVIWKAIPARPRIVRSGGFDYFGALGLAMGLIALLLAVSKGSEWGWRSALTIGLFVAALVILVGWGWFETRQKSPLIDLRTTIRATVLMTNIASILIGFTMYGMNLILPQVMQLPVILGYGLGQSMLQMGIWLIPMGLGMMLISNAGAAISAAHGPRVTLTIAGVVIAVGYALTATVLFTIGNRTPGGDADNALILTTLVLFSVCSLVVGIGIGLAFGSMPALIMGAVPATEKAAANGFNSLMRSLGTTGSSAVIGAVLAGMMSGGVPTLGGFMTTLIIGCCAALVAAVISYFIPTTTTVVEAK</sequence>
<dbReference type="CDD" id="cd17504">
    <property type="entry name" value="MFS_MMR_MDR_like"/>
    <property type="match status" value="1"/>
</dbReference>
<feature type="transmembrane region" description="Helical" evidence="6">
    <location>
        <begin position="386"/>
        <end position="410"/>
    </location>
</feature>
<name>Q8NLK9_CORGL</name>
<dbReference type="GO" id="GO:0005886">
    <property type="term" value="C:plasma membrane"/>
    <property type="evidence" value="ECO:0007669"/>
    <property type="project" value="UniProtKB-SubCell"/>
</dbReference>
<evidence type="ECO:0000259" key="7">
    <source>
        <dbReference type="PROSITE" id="PS50850"/>
    </source>
</evidence>
<dbReference type="InterPro" id="IPR011701">
    <property type="entry name" value="MFS"/>
</dbReference>
<dbReference type="Pfam" id="PF07690">
    <property type="entry name" value="MFS_1"/>
    <property type="match status" value="2"/>
</dbReference>
<dbReference type="InterPro" id="IPR036259">
    <property type="entry name" value="MFS_trans_sf"/>
</dbReference>
<dbReference type="STRING" id="196627.cg3245"/>
<dbReference type="KEGG" id="cgl:Cgl2933"/>
<keyword evidence="9" id="KW-1185">Reference proteome</keyword>
<dbReference type="HOGENOM" id="CLU_000960_28_3_11"/>
<feature type="transmembrane region" description="Helical" evidence="6">
    <location>
        <begin position="281"/>
        <end position="302"/>
    </location>
</feature>
<evidence type="ECO:0000256" key="3">
    <source>
        <dbReference type="ARBA" id="ARBA00022692"/>
    </source>
</evidence>
<dbReference type="EMBL" id="BA000036">
    <property type="protein sequence ID" value="BAC00327.1"/>
    <property type="molecule type" value="Genomic_DNA"/>
</dbReference>
<feature type="transmembrane region" description="Helical" evidence="6">
    <location>
        <begin position="212"/>
        <end position="231"/>
    </location>
</feature>
<feature type="transmembrane region" description="Helical" evidence="6">
    <location>
        <begin position="322"/>
        <end position="346"/>
    </location>
</feature>
<dbReference type="SUPFAM" id="SSF103473">
    <property type="entry name" value="MFS general substrate transporter"/>
    <property type="match status" value="2"/>
</dbReference>
<evidence type="ECO:0000256" key="4">
    <source>
        <dbReference type="ARBA" id="ARBA00022989"/>
    </source>
</evidence>
<organism evidence="8 9">
    <name type="scientific">Corynebacterium glutamicum (strain ATCC 13032 / DSM 20300 / JCM 1318 / BCRC 11384 / CCUG 27702 / LMG 3730 / NBRC 12168 / NCIMB 10025 / NRRL B-2784 / 534)</name>
    <dbReference type="NCBI Taxonomy" id="196627"/>
    <lineage>
        <taxon>Bacteria</taxon>
        <taxon>Bacillati</taxon>
        <taxon>Actinomycetota</taxon>
        <taxon>Actinomycetes</taxon>
        <taxon>Mycobacteriales</taxon>
        <taxon>Corynebacteriaceae</taxon>
        <taxon>Corynebacterium</taxon>
    </lineage>
</organism>
<evidence type="ECO:0000313" key="8">
    <source>
        <dbReference type="EMBL" id="BAC00327.1"/>
    </source>
</evidence>
<feature type="transmembrane region" description="Helical" evidence="6">
    <location>
        <begin position="237"/>
        <end position="261"/>
    </location>
</feature>
<keyword evidence="3 6" id="KW-0812">Transmembrane</keyword>
<evidence type="ECO:0000256" key="1">
    <source>
        <dbReference type="ARBA" id="ARBA00004651"/>
    </source>
</evidence>
<dbReference type="PATRIC" id="fig|196627.13.peg.2859"/>
<proteinExistence type="predicted"/>
<dbReference type="Gene3D" id="1.20.1250.20">
    <property type="entry name" value="MFS general substrate transporter like domains"/>
    <property type="match status" value="2"/>
</dbReference>
<dbReference type="PANTHER" id="PTHR23501:SF197">
    <property type="entry name" value="COMD"/>
    <property type="match status" value="1"/>
</dbReference>
<reference evidence="9" key="1">
    <citation type="journal article" date="2003" name="Appl. Microbiol. Biotechnol.">
        <title>The Corynebacterium glutamicum genome: features and impacts on biotechnological processes.</title>
        <authorList>
            <person name="Ikeda M."/>
            <person name="Nakagawa S."/>
        </authorList>
    </citation>
    <scope>NUCLEOTIDE SEQUENCE [LARGE SCALE GENOMIC DNA]</scope>
    <source>
        <strain evidence="9">ATCC 13032 / DSM 20300 / BCRC 11384 / JCM 1318 / LMG 3730 / NCIMB 10025</strain>
    </source>
</reference>
<protein>
    <submittedName>
        <fullName evidence="8">Permeases of the major facilitator superfamily</fullName>
    </submittedName>
</protein>
<dbReference type="BioCyc" id="CORYNE:G18NG-12551-MONOMER"/>
<dbReference type="Proteomes" id="UP000000582">
    <property type="component" value="Chromosome"/>
</dbReference>
<comment type="subcellular location">
    <subcellularLocation>
        <location evidence="1">Cell membrane</location>
        <topology evidence="1">Multi-pass membrane protein</topology>
    </subcellularLocation>
</comment>
<dbReference type="AlphaFoldDB" id="Q8NLK9"/>
<feature type="transmembrane region" description="Helical" evidence="6">
    <location>
        <begin position="93"/>
        <end position="112"/>
    </location>
</feature>
<keyword evidence="4 6" id="KW-1133">Transmembrane helix</keyword>
<feature type="transmembrane region" description="Helical" evidence="6">
    <location>
        <begin position="466"/>
        <end position="487"/>
    </location>
</feature>
<feature type="transmembrane region" description="Helical" evidence="6">
    <location>
        <begin position="439"/>
        <end position="460"/>
    </location>
</feature>
<dbReference type="OrthoDB" id="4484751at2"/>
<evidence type="ECO:0000256" key="6">
    <source>
        <dbReference type="SAM" id="Phobius"/>
    </source>
</evidence>
<keyword evidence="5 6" id="KW-0472">Membrane</keyword>
<evidence type="ECO:0000256" key="5">
    <source>
        <dbReference type="ARBA" id="ARBA00023136"/>
    </source>
</evidence>
<keyword evidence="2" id="KW-0813">Transport</keyword>